<comment type="caution">
    <text evidence="1">The sequence shown here is derived from an EMBL/GenBank/DDBJ whole genome shotgun (WGS) entry which is preliminary data.</text>
</comment>
<name>A0A9D5BEA3_PEA</name>
<evidence type="ECO:0000313" key="2">
    <source>
        <dbReference type="Proteomes" id="UP001058974"/>
    </source>
</evidence>
<sequence length="227" mass="25592">MTSQKELLHGYTGSICPKIQLVTEKNKKQAEGWSPTWYGDDDLSIFGVTNGIETYCVDRKKEACSCKKWDLSGESSEIIHKGKKKLKISYRRGGEGAQNIRMRQFKSSISSTTTLRGEEINVDVGEVGGFVDTDLEKWLRIVKETVAGEKRLSFLTKNHGENLIKGQKQIKEKNLRPDSSEGITQAFEKFDHSVLIFILMEVGGSTTSTWYCISAITRRTKGVNLFR</sequence>
<protein>
    <submittedName>
        <fullName evidence="1">Uncharacterized protein</fullName>
    </submittedName>
</protein>
<proteinExistence type="predicted"/>
<dbReference type="EMBL" id="JAMSHJ010000001">
    <property type="protein sequence ID" value="KAI5441201.1"/>
    <property type="molecule type" value="Genomic_DNA"/>
</dbReference>
<gene>
    <name evidence="1" type="ORF">KIW84_010599</name>
</gene>
<dbReference type="Proteomes" id="UP001058974">
    <property type="component" value="Chromosome 1"/>
</dbReference>
<keyword evidence="2" id="KW-1185">Reference proteome</keyword>
<dbReference type="Gramene" id="Psat01G0059900-T1">
    <property type="protein sequence ID" value="KAI5441201.1"/>
    <property type="gene ID" value="KIW84_010599"/>
</dbReference>
<accession>A0A9D5BEA3</accession>
<dbReference type="AlphaFoldDB" id="A0A9D5BEA3"/>
<evidence type="ECO:0000313" key="1">
    <source>
        <dbReference type="EMBL" id="KAI5441201.1"/>
    </source>
</evidence>
<reference evidence="1 2" key="1">
    <citation type="journal article" date="2022" name="Nat. Genet.">
        <title>Improved pea reference genome and pan-genome highlight genomic features and evolutionary characteristics.</title>
        <authorList>
            <person name="Yang T."/>
            <person name="Liu R."/>
            <person name="Luo Y."/>
            <person name="Hu S."/>
            <person name="Wang D."/>
            <person name="Wang C."/>
            <person name="Pandey M.K."/>
            <person name="Ge S."/>
            <person name="Xu Q."/>
            <person name="Li N."/>
            <person name="Li G."/>
            <person name="Huang Y."/>
            <person name="Saxena R.K."/>
            <person name="Ji Y."/>
            <person name="Li M."/>
            <person name="Yan X."/>
            <person name="He Y."/>
            <person name="Liu Y."/>
            <person name="Wang X."/>
            <person name="Xiang C."/>
            <person name="Varshney R.K."/>
            <person name="Ding H."/>
            <person name="Gao S."/>
            <person name="Zong X."/>
        </authorList>
    </citation>
    <scope>NUCLEOTIDE SEQUENCE [LARGE SCALE GENOMIC DNA]</scope>
    <source>
        <strain evidence="1 2">cv. Zhongwan 6</strain>
    </source>
</reference>
<organism evidence="1 2">
    <name type="scientific">Pisum sativum</name>
    <name type="common">Garden pea</name>
    <name type="synonym">Lathyrus oleraceus</name>
    <dbReference type="NCBI Taxonomy" id="3888"/>
    <lineage>
        <taxon>Eukaryota</taxon>
        <taxon>Viridiplantae</taxon>
        <taxon>Streptophyta</taxon>
        <taxon>Embryophyta</taxon>
        <taxon>Tracheophyta</taxon>
        <taxon>Spermatophyta</taxon>
        <taxon>Magnoliopsida</taxon>
        <taxon>eudicotyledons</taxon>
        <taxon>Gunneridae</taxon>
        <taxon>Pentapetalae</taxon>
        <taxon>rosids</taxon>
        <taxon>fabids</taxon>
        <taxon>Fabales</taxon>
        <taxon>Fabaceae</taxon>
        <taxon>Papilionoideae</taxon>
        <taxon>50 kb inversion clade</taxon>
        <taxon>NPAAA clade</taxon>
        <taxon>Hologalegina</taxon>
        <taxon>IRL clade</taxon>
        <taxon>Fabeae</taxon>
        <taxon>Lathyrus</taxon>
    </lineage>
</organism>